<dbReference type="AlphaFoldDB" id="A0A7I7NUX7"/>
<sequence length="249" mass="27772">MSHPEQIGFFKAVVDANKALVEGGSVLEVGSYDVNGSVRTVFAAADRYVGIDLVPGPGVDLVMSGHELDHRDGSYDMAISGECFEHDPHWRETFSNMVRMTRPGGLVAFSCASRGRPEHGTTRTDKALSPGTQAVGMDYYRNLNEEDFEETLPLGAMFTAYRFWYLPTNFDLYFAGIRSGNGEGRGRACLPDDAAVKRLRFLMPMRHKAVRAPLRLLSRIIPEPRYQAVVLPYWNTLLKLAPGQQRRSV</sequence>
<evidence type="ECO:0000313" key="2">
    <source>
        <dbReference type="EMBL" id="BBY00477.1"/>
    </source>
</evidence>
<reference evidence="2 3" key="1">
    <citation type="journal article" date="2019" name="Emerg. Microbes Infect.">
        <title>Comprehensive subspecies identification of 175 nontuberculous mycobacteria species based on 7547 genomic profiles.</title>
        <authorList>
            <person name="Matsumoto Y."/>
            <person name="Kinjo T."/>
            <person name="Motooka D."/>
            <person name="Nabeya D."/>
            <person name="Jung N."/>
            <person name="Uechi K."/>
            <person name="Horii T."/>
            <person name="Iida T."/>
            <person name="Fujita J."/>
            <person name="Nakamura S."/>
        </authorList>
    </citation>
    <scope>NUCLEOTIDE SEQUENCE [LARGE SCALE GENOMIC DNA]</scope>
    <source>
        <strain evidence="2 3">JCM 16018</strain>
    </source>
</reference>
<dbReference type="SUPFAM" id="SSF53335">
    <property type="entry name" value="S-adenosyl-L-methionine-dependent methyltransferases"/>
    <property type="match status" value="1"/>
</dbReference>
<protein>
    <recommendedName>
        <fullName evidence="1">Methyltransferase type 11 domain-containing protein</fullName>
    </recommendedName>
</protein>
<feature type="domain" description="Methyltransferase type 11" evidence="1">
    <location>
        <begin position="61"/>
        <end position="109"/>
    </location>
</feature>
<dbReference type="Pfam" id="PF08241">
    <property type="entry name" value="Methyltransf_11"/>
    <property type="match status" value="1"/>
</dbReference>
<dbReference type="Gene3D" id="3.40.50.150">
    <property type="entry name" value="Vaccinia Virus protein VP39"/>
    <property type="match status" value="1"/>
</dbReference>
<keyword evidence="3" id="KW-1185">Reference proteome</keyword>
<dbReference type="KEGG" id="mseo:MSEO_09760"/>
<evidence type="ECO:0000313" key="3">
    <source>
        <dbReference type="Proteomes" id="UP000466632"/>
    </source>
</evidence>
<dbReference type="EMBL" id="AP022582">
    <property type="protein sequence ID" value="BBY00477.1"/>
    <property type="molecule type" value="Genomic_DNA"/>
</dbReference>
<accession>A0A7I7NUX7</accession>
<gene>
    <name evidence="2" type="ORF">MSEO_09760</name>
</gene>
<dbReference type="InterPro" id="IPR013216">
    <property type="entry name" value="Methyltransf_11"/>
</dbReference>
<dbReference type="Proteomes" id="UP000466632">
    <property type="component" value="Chromosome"/>
</dbReference>
<name>A0A7I7NUX7_9MYCO</name>
<dbReference type="RefSeq" id="WP_163676671.1">
    <property type="nucleotide sequence ID" value="NZ_AP022582.1"/>
</dbReference>
<organism evidence="2 3">
    <name type="scientific">Mycobacterium seoulense</name>
    <dbReference type="NCBI Taxonomy" id="386911"/>
    <lineage>
        <taxon>Bacteria</taxon>
        <taxon>Bacillati</taxon>
        <taxon>Actinomycetota</taxon>
        <taxon>Actinomycetes</taxon>
        <taxon>Mycobacteriales</taxon>
        <taxon>Mycobacteriaceae</taxon>
        <taxon>Mycobacterium</taxon>
    </lineage>
</organism>
<proteinExistence type="predicted"/>
<dbReference type="InterPro" id="IPR029063">
    <property type="entry name" value="SAM-dependent_MTases_sf"/>
</dbReference>
<evidence type="ECO:0000259" key="1">
    <source>
        <dbReference type="Pfam" id="PF08241"/>
    </source>
</evidence>